<evidence type="ECO:0000313" key="1">
    <source>
        <dbReference type="EMBL" id="VDL85975.1"/>
    </source>
</evidence>
<dbReference type="Proteomes" id="UP000275846">
    <property type="component" value="Unassembled WGS sequence"/>
</dbReference>
<dbReference type="EMBL" id="UYSU01000564">
    <property type="protein sequence ID" value="VDL85975.1"/>
    <property type="molecule type" value="Genomic_DNA"/>
</dbReference>
<reference evidence="1 2" key="2">
    <citation type="submission" date="2018-11" db="EMBL/GenBank/DDBJ databases">
        <authorList>
            <consortium name="Pathogen Informatics"/>
        </authorList>
    </citation>
    <scope>NUCLEOTIDE SEQUENCE [LARGE SCALE GENOMIC DNA]</scope>
    <source>
        <strain evidence="1 2">NST_G2</strain>
    </source>
</reference>
<sequence length="195" mass="21966">CHLAFLNLFTSLRNEQDLGPIYTNKLALSPHADRISAKATQICGFISHNFFLLEIKVFTLRLFSRVGSFISYTERCQLANIKFLRVRRLKGGLCFPFCVNSSQNLSRINNLTVLLVFEAVPLVLHWPLYIFAVSSAESIFAAVCCLFNHHCQLFTPLMHSFVFTTLTIVSTVSVDDRSGFCCFRLLVGGLCTQLS</sequence>
<evidence type="ECO:0000313" key="3">
    <source>
        <dbReference type="WBParaSite" id="SSLN_0000068701-mRNA-1"/>
    </source>
</evidence>
<organism evidence="3">
    <name type="scientific">Schistocephalus solidus</name>
    <name type="common">Tapeworm</name>
    <dbReference type="NCBI Taxonomy" id="70667"/>
    <lineage>
        <taxon>Eukaryota</taxon>
        <taxon>Metazoa</taxon>
        <taxon>Spiralia</taxon>
        <taxon>Lophotrochozoa</taxon>
        <taxon>Platyhelminthes</taxon>
        <taxon>Cestoda</taxon>
        <taxon>Eucestoda</taxon>
        <taxon>Diphyllobothriidea</taxon>
        <taxon>Diphyllobothriidae</taxon>
        <taxon>Schistocephalus</taxon>
    </lineage>
</organism>
<dbReference type="AlphaFoldDB" id="A0A183S8V8"/>
<keyword evidence="2" id="KW-1185">Reference proteome</keyword>
<name>A0A183S8V8_SCHSO</name>
<proteinExistence type="predicted"/>
<dbReference type="WBParaSite" id="SSLN_0000068701-mRNA-1">
    <property type="protein sequence ID" value="SSLN_0000068701-mRNA-1"/>
    <property type="gene ID" value="SSLN_0000068701"/>
</dbReference>
<reference evidence="3" key="1">
    <citation type="submission" date="2016-06" db="UniProtKB">
        <authorList>
            <consortium name="WormBaseParasite"/>
        </authorList>
    </citation>
    <scope>IDENTIFICATION</scope>
</reference>
<accession>A0A183S8V8</accession>
<gene>
    <name evidence="1" type="ORF">SSLN_LOCUS656</name>
</gene>
<protein>
    <submittedName>
        <fullName evidence="3">Secreted protein</fullName>
    </submittedName>
</protein>
<evidence type="ECO:0000313" key="2">
    <source>
        <dbReference type="Proteomes" id="UP000275846"/>
    </source>
</evidence>